<feature type="region of interest" description="Disordered" evidence="1">
    <location>
        <begin position="1193"/>
        <end position="1223"/>
    </location>
</feature>
<reference evidence="3 4" key="1">
    <citation type="submission" date="2021-03" db="EMBL/GenBank/DDBJ databases">
        <title>Genomic and phenotypic characterization of Chloracidobacterium isolates provides evidence for multiple species.</title>
        <authorList>
            <person name="Saini M.K."/>
            <person name="Costas A.M.G."/>
            <person name="Tank M."/>
            <person name="Bryant D.A."/>
        </authorList>
    </citation>
    <scope>NUCLEOTIDE SEQUENCE [LARGE SCALE GENOMIC DNA]</scope>
    <source>
        <strain evidence="3 4">N</strain>
    </source>
</reference>
<keyword evidence="2" id="KW-1133">Transmembrane helix</keyword>
<name>A0ABX8AX13_9BACT</name>
<dbReference type="EMBL" id="CP072642">
    <property type="protein sequence ID" value="QUV93219.1"/>
    <property type="molecule type" value="Genomic_DNA"/>
</dbReference>
<sequence length="1223" mass="127586">MHVMMNQTRWRYVASVFVIGMACALLAVYGPWSRPMSANTAARPSTAAPAVPATTMIPYVETFDGIGSGLPSGWTVNTGATASSLGTPVSFSTASIPWGNTSGAFKNFASANNAGFNASTPDATQNSAPDRALGIRQTGSFGDPGAAFTYQRNTTGETITAVSFDAQMLSVQPRSTTWTLQYGVGANPTSFVTLATYTDPGTWGNTNISVTLSPTQSAEVSNQPSVFFRIVALSASSGSGNRDSFGIDNFTLTGGGPPPTAPIVPSCPGTVAAFQGTTAVACGLSATDNDSIVNSAVVFSVTPPTAGFSIVDFVPATGVGGTATATLQIANTVPVGSYSVVVRWSNNDTPTPQTADCTITVNVVAATPVTPINQIQGTGNTSPLVSTVQTTEGVVYGLRSNGFFVQTPDGSALDDGNPNTSEGLFVFTGSTPPVQIGNLVRVRGTVNEFVPAADPQQPSVTQLSGSLTIARLACSVPLPAPTVITPAIASTPSPLEPTLPLRYERFEGMRVAVQHLAVVSPTGGSINETNATSTTNGRFFGVVAEVCGSGFCADRPFREPGIRFPDTVPNGGVTGTLPPPVNVPRWDANPEVLRVDSTAQPNTTALNVPSGDFDPSTPYPAIVTNLVGALDYSFRTFTILPEAANPPVFSNSGGPGVGEAIPLSVRAASELTIASMNVQRFFDNRNDPGRSEPVLTATAYSNRLSKFSLQVRNILRNPDVIGLQEVEAPTDDLNVVINDMAARLNTDNGNPTNSNPALPFYVGYIFPTNDVGGIAVAYLVNTNRVTVSSVTQVGATDTYVRPDSSTAILNDRPPIILQGALGGFAFTVINVHQRSLSGIDSGGSPVNGYPNEGYRVRHKRQLQAEFVANLIRQRQILNPNERMVVIGDFNGFQFNDGYADIYNTILGNAPTPPTSGANDTRVVLAPTAGWNPPTPPLVSLTGTAVNSANYSFLFDGSAQTLDQVAVTQNLSGIAFSETARVNADFPEVDRNNPLSPRRLSDHDPKRVVIQTPTNVNSQVQMLIYPSATTALFGCPGYPLQATLVGLLTNIGAAPLSNIAIQVTGLGFPDFTNPSAVILATPNPHRLASADDYAGPCAYTGGQAGSIQTTLNGQPPVGTGVPISPLAAGQSTSVFFRVRVPSTGPIRLLVNVLAIVGPVSTTESVENQRQVIRTMVVEVSPDANGKMVARVISDEPATPKATSGEDATATTPARTPVVMAPGRR</sequence>
<evidence type="ECO:0000313" key="3">
    <source>
        <dbReference type="EMBL" id="QUV93219.1"/>
    </source>
</evidence>
<keyword evidence="3" id="KW-0255">Endonuclease</keyword>
<proteinExistence type="predicted"/>
<keyword evidence="3" id="KW-0378">Hydrolase</keyword>
<keyword evidence="4" id="KW-1185">Reference proteome</keyword>
<keyword evidence="3" id="KW-0540">Nuclease</keyword>
<evidence type="ECO:0000313" key="4">
    <source>
        <dbReference type="Proteomes" id="UP000677668"/>
    </source>
</evidence>
<dbReference type="PANTHER" id="PTHR42834">
    <property type="entry name" value="ENDONUCLEASE/EXONUCLEASE/PHOSPHATASE FAMILY PROTEIN (AFU_ORTHOLOGUE AFUA_3G09210)"/>
    <property type="match status" value="1"/>
</dbReference>
<dbReference type="InterPro" id="IPR036691">
    <property type="entry name" value="Endo/exonu/phosph_ase_sf"/>
</dbReference>
<keyword evidence="2" id="KW-0472">Membrane</keyword>
<dbReference type="CDD" id="cd04486">
    <property type="entry name" value="YhcR_OBF_like"/>
    <property type="match status" value="1"/>
</dbReference>
<dbReference type="SUPFAM" id="SSF56219">
    <property type="entry name" value="DNase I-like"/>
    <property type="match status" value="1"/>
</dbReference>
<evidence type="ECO:0000256" key="1">
    <source>
        <dbReference type="SAM" id="MobiDB-lite"/>
    </source>
</evidence>
<organism evidence="3 4">
    <name type="scientific">Chloracidobacterium sp. N</name>
    <dbReference type="NCBI Taxonomy" id="2821540"/>
    <lineage>
        <taxon>Bacteria</taxon>
        <taxon>Pseudomonadati</taxon>
        <taxon>Acidobacteriota</taxon>
        <taxon>Terriglobia</taxon>
        <taxon>Terriglobales</taxon>
        <taxon>Acidobacteriaceae</taxon>
        <taxon>Chloracidobacterium</taxon>
        <taxon>Chloracidobacterium aggregatum</taxon>
    </lineage>
</organism>
<dbReference type="GO" id="GO:0004519">
    <property type="term" value="F:endonuclease activity"/>
    <property type="evidence" value="ECO:0007669"/>
    <property type="project" value="UniProtKB-KW"/>
</dbReference>
<evidence type="ECO:0000256" key="2">
    <source>
        <dbReference type="SAM" id="Phobius"/>
    </source>
</evidence>
<keyword evidence="2" id="KW-0812">Transmembrane</keyword>
<accession>A0ABX8AX13</accession>
<feature type="compositionally biased region" description="Low complexity" evidence="1">
    <location>
        <begin position="1206"/>
        <end position="1223"/>
    </location>
</feature>
<protein>
    <submittedName>
        <fullName evidence="3">Endonuclease/exonuclease/phosphatase family protein</fullName>
    </submittedName>
</protein>
<feature type="transmembrane region" description="Helical" evidence="2">
    <location>
        <begin position="12"/>
        <end position="32"/>
    </location>
</feature>
<gene>
    <name evidence="3" type="ORF">J8C05_07485</name>
</gene>
<dbReference type="PANTHER" id="PTHR42834:SF1">
    <property type="entry name" value="ENDONUCLEASE_EXONUCLEASE_PHOSPHATASE FAMILY PROTEIN (AFU_ORTHOLOGUE AFUA_3G09210)"/>
    <property type="match status" value="1"/>
</dbReference>
<dbReference type="Gene3D" id="3.60.10.10">
    <property type="entry name" value="Endonuclease/exonuclease/phosphatase"/>
    <property type="match status" value="1"/>
</dbReference>
<dbReference type="Proteomes" id="UP000677668">
    <property type="component" value="Chromosome 1"/>
</dbReference>